<reference evidence="2 3" key="1">
    <citation type="submission" date="2019-01" db="EMBL/GenBank/DDBJ databases">
        <title>Sequencing of cultivated peanut Arachis hypogaea provides insights into genome evolution and oil improvement.</title>
        <authorList>
            <person name="Chen X."/>
        </authorList>
    </citation>
    <scope>NUCLEOTIDE SEQUENCE [LARGE SCALE GENOMIC DNA]</scope>
    <source>
        <strain evidence="3">cv. Fuhuasheng</strain>
        <tissue evidence="2">Leaves</tissue>
    </source>
</reference>
<comment type="caution">
    <text evidence="2">The sequence shown here is derived from an EMBL/GenBank/DDBJ whole genome shotgun (WGS) entry which is preliminary data.</text>
</comment>
<evidence type="ECO:0000313" key="3">
    <source>
        <dbReference type="Proteomes" id="UP000289738"/>
    </source>
</evidence>
<feature type="region of interest" description="Disordered" evidence="1">
    <location>
        <begin position="124"/>
        <end position="154"/>
    </location>
</feature>
<proteinExistence type="predicted"/>
<accession>A0A445DP96</accession>
<dbReference type="Proteomes" id="UP000289738">
    <property type="component" value="Chromosome A03"/>
</dbReference>
<evidence type="ECO:0000256" key="1">
    <source>
        <dbReference type="SAM" id="MobiDB-lite"/>
    </source>
</evidence>
<organism evidence="2 3">
    <name type="scientific">Arachis hypogaea</name>
    <name type="common">Peanut</name>
    <dbReference type="NCBI Taxonomy" id="3818"/>
    <lineage>
        <taxon>Eukaryota</taxon>
        <taxon>Viridiplantae</taxon>
        <taxon>Streptophyta</taxon>
        <taxon>Embryophyta</taxon>
        <taxon>Tracheophyta</taxon>
        <taxon>Spermatophyta</taxon>
        <taxon>Magnoliopsida</taxon>
        <taxon>eudicotyledons</taxon>
        <taxon>Gunneridae</taxon>
        <taxon>Pentapetalae</taxon>
        <taxon>rosids</taxon>
        <taxon>fabids</taxon>
        <taxon>Fabales</taxon>
        <taxon>Fabaceae</taxon>
        <taxon>Papilionoideae</taxon>
        <taxon>50 kb inversion clade</taxon>
        <taxon>dalbergioids sensu lato</taxon>
        <taxon>Dalbergieae</taxon>
        <taxon>Pterocarpus clade</taxon>
        <taxon>Arachis</taxon>
    </lineage>
</organism>
<dbReference type="AlphaFoldDB" id="A0A445DP96"/>
<dbReference type="EMBL" id="SDMP01000003">
    <property type="protein sequence ID" value="RYR64997.1"/>
    <property type="molecule type" value="Genomic_DNA"/>
</dbReference>
<feature type="compositionally biased region" description="Low complexity" evidence="1">
    <location>
        <begin position="37"/>
        <end position="46"/>
    </location>
</feature>
<feature type="region of interest" description="Disordered" evidence="1">
    <location>
        <begin position="37"/>
        <end position="84"/>
    </location>
</feature>
<gene>
    <name evidence="2" type="ORF">Ahy_A03g011000</name>
</gene>
<protein>
    <submittedName>
        <fullName evidence="2">Uncharacterized protein</fullName>
    </submittedName>
</protein>
<keyword evidence="3" id="KW-1185">Reference proteome</keyword>
<sequence length="154" mass="16865">MANDNNKRSSSSSSICEISMLLVANIIRLSSLRFSSSSNLSSSSSSQHHEIGGDSTRNSVGKIMSNKNRKHLLLQQPELNPKMPRSYLMKPEKEEEGPTTTTFVNDDVNVDADKFIKKIRAKIINGNNGNPNATAAPPKPKPYSSSPSIYSLKD</sequence>
<evidence type="ECO:0000313" key="2">
    <source>
        <dbReference type="EMBL" id="RYR64997.1"/>
    </source>
</evidence>
<name>A0A445DP96_ARAHY</name>